<protein>
    <submittedName>
        <fullName evidence="1">Uncharacterized protein</fullName>
    </submittedName>
</protein>
<dbReference type="HOGENOM" id="CLU_3232975_0_0_0"/>
<name>B2KCY3_ELUMP</name>
<evidence type="ECO:0000313" key="2">
    <source>
        <dbReference type="Proteomes" id="UP000001029"/>
    </source>
</evidence>
<dbReference type="EMBL" id="CP001055">
    <property type="protein sequence ID" value="ACC98379.1"/>
    <property type="molecule type" value="Genomic_DNA"/>
</dbReference>
<evidence type="ECO:0000313" key="1">
    <source>
        <dbReference type="EMBL" id="ACC98379.1"/>
    </source>
</evidence>
<gene>
    <name evidence="1" type="ordered locus">Emin_0824</name>
</gene>
<accession>B2KCY3</accession>
<dbReference type="AlphaFoldDB" id="B2KCY3"/>
<keyword evidence="2" id="KW-1185">Reference proteome</keyword>
<organism evidence="1 2">
    <name type="scientific">Elusimicrobium minutum (strain Pei191)</name>
    <dbReference type="NCBI Taxonomy" id="445932"/>
    <lineage>
        <taxon>Bacteria</taxon>
        <taxon>Pseudomonadati</taxon>
        <taxon>Elusimicrobiota</taxon>
        <taxon>Elusimicrobia</taxon>
        <taxon>Elusimicrobiales</taxon>
        <taxon>Elusimicrobiaceae</taxon>
        <taxon>Elusimicrobium</taxon>
    </lineage>
</organism>
<sequence length="43" mass="4847">MAKEILFIGYIMAAFTNKKQALHDIMADCLPADKNFSVKKTKT</sequence>
<dbReference type="Proteomes" id="UP000001029">
    <property type="component" value="Chromosome"/>
</dbReference>
<proteinExistence type="predicted"/>
<reference evidence="1 2" key="1">
    <citation type="journal article" date="2009" name="Appl. Environ. Microbiol.">
        <title>Genomic analysis of 'Elusimicrobium minutum,' the first cultivated representative of the phylum 'Elusimicrobia' (formerly termite group 1).</title>
        <authorList>
            <person name="Herlemann D.P.R."/>
            <person name="Geissinger O."/>
            <person name="Ikeda-Ohtsubo W."/>
            <person name="Kunin V."/>
            <person name="Sun H."/>
            <person name="Lapidus A."/>
            <person name="Hugenholtz P."/>
            <person name="Brune A."/>
        </authorList>
    </citation>
    <scope>NUCLEOTIDE SEQUENCE [LARGE SCALE GENOMIC DNA]</scope>
    <source>
        <strain evidence="1 2">Pei191</strain>
    </source>
</reference>
<dbReference type="RefSeq" id="WP_012414994.1">
    <property type="nucleotide sequence ID" value="NC_010644.1"/>
</dbReference>
<dbReference type="OrthoDB" id="9793824at2"/>
<dbReference type="KEGG" id="emi:Emin_0824"/>